<dbReference type="AlphaFoldDB" id="A0AAD7IIR0"/>
<gene>
    <name evidence="2" type="ORF">DFH07DRAFT_34918</name>
</gene>
<protein>
    <submittedName>
        <fullName evidence="2">Uncharacterized protein</fullName>
    </submittedName>
</protein>
<dbReference type="Proteomes" id="UP001215280">
    <property type="component" value="Unassembled WGS sequence"/>
</dbReference>
<feature type="region of interest" description="Disordered" evidence="1">
    <location>
        <begin position="24"/>
        <end position="87"/>
    </location>
</feature>
<dbReference type="InterPro" id="IPR052980">
    <property type="entry name" value="Crinkler_effector"/>
</dbReference>
<evidence type="ECO:0000313" key="2">
    <source>
        <dbReference type="EMBL" id="KAJ7743960.1"/>
    </source>
</evidence>
<feature type="compositionally biased region" description="Basic and acidic residues" evidence="1">
    <location>
        <begin position="31"/>
        <end position="45"/>
    </location>
</feature>
<comment type="caution">
    <text evidence="2">The sequence shown here is derived from an EMBL/GenBank/DDBJ whole genome shotgun (WGS) entry which is preliminary data.</text>
</comment>
<feature type="compositionally biased region" description="Basic residues" evidence="1">
    <location>
        <begin position="402"/>
        <end position="418"/>
    </location>
</feature>
<feature type="compositionally biased region" description="Basic and acidic residues" evidence="1">
    <location>
        <begin position="369"/>
        <end position="378"/>
    </location>
</feature>
<feature type="compositionally biased region" description="Acidic residues" evidence="1">
    <location>
        <begin position="64"/>
        <end position="85"/>
    </location>
</feature>
<organism evidence="2 3">
    <name type="scientific">Mycena maculata</name>
    <dbReference type="NCBI Taxonomy" id="230809"/>
    <lineage>
        <taxon>Eukaryota</taxon>
        <taxon>Fungi</taxon>
        <taxon>Dikarya</taxon>
        <taxon>Basidiomycota</taxon>
        <taxon>Agaricomycotina</taxon>
        <taxon>Agaricomycetes</taxon>
        <taxon>Agaricomycetidae</taxon>
        <taxon>Agaricales</taxon>
        <taxon>Marasmiineae</taxon>
        <taxon>Mycenaceae</taxon>
        <taxon>Mycena</taxon>
    </lineage>
</organism>
<dbReference type="PANTHER" id="PTHR33129">
    <property type="entry name" value="PROTEIN KINASE DOMAIN-CONTAINING PROTEIN-RELATED"/>
    <property type="match status" value="1"/>
</dbReference>
<feature type="compositionally biased region" description="Polar residues" evidence="1">
    <location>
        <begin position="458"/>
        <end position="468"/>
    </location>
</feature>
<reference evidence="2" key="1">
    <citation type="submission" date="2023-03" db="EMBL/GenBank/DDBJ databases">
        <title>Massive genome expansion in bonnet fungi (Mycena s.s.) driven by repeated elements and novel gene families across ecological guilds.</title>
        <authorList>
            <consortium name="Lawrence Berkeley National Laboratory"/>
            <person name="Harder C.B."/>
            <person name="Miyauchi S."/>
            <person name="Viragh M."/>
            <person name="Kuo A."/>
            <person name="Thoen E."/>
            <person name="Andreopoulos B."/>
            <person name="Lu D."/>
            <person name="Skrede I."/>
            <person name="Drula E."/>
            <person name="Henrissat B."/>
            <person name="Morin E."/>
            <person name="Kohler A."/>
            <person name="Barry K."/>
            <person name="LaButti K."/>
            <person name="Morin E."/>
            <person name="Salamov A."/>
            <person name="Lipzen A."/>
            <person name="Mereny Z."/>
            <person name="Hegedus B."/>
            <person name="Baldrian P."/>
            <person name="Stursova M."/>
            <person name="Weitz H."/>
            <person name="Taylor A."/>
            <person name="Grigoriev I.V."/>
            <person name="Nagy L.G."/>
            <person name="Martin F."/>
            <person name="Kauserud H."/>
        </authorList>
    </citation>
    <scope>NUCLEOTIDE SEQUENCE</scope>
    <source>
        <strain evidence="2">CBHHK188m</strain>
    </source>
</reference>
<feature type="compositionally biased region" description="Basic residues" evidence="1">
    <location>
        <begin position="379"/>
        <end position="395"/>
    </location>
</feature>
<evidence type="ECO:0000313" key="3">
    <source>
        <dbReference type="Proteomes" id="UP001215280"/>
    </source>
</evidence>
<sequence>MAAQTRLTWDRIYEALRVTLWPVDGGPVEGESVRGEPPALRDRIETLTPDDGWLTHSRKKSDSDAMDVDDSDGEGEDPNDGEDVGEGPASIRYINLEAHPALAIDELRLEVNQHHNKATFVVRHEYNLFMEHAMSRVSDPPDDSYRARFFLTGQPGGIGKSFAFYYFLFRLLALGQSVFFFNSPTTVYYFSRDGVQRIDEIQPATVDALEVSWALIDTDDKSGWVPPKIFKHVRCVVCTSSPRESLMREFLKRFGAETWYMRAWSPREIAAITERLGLDRANLLKRLNTGGRSHEAYGAAYLSPRPRPSMPPSRMLSAATYSLSRPWTPASRVPSPFIDFGPGAGPPREGTRAADRRAQHIHHTLSGRDAIRGLDASRAHPRHAASGRFRRRHRRGDPQAHRQSRVLRLRNRHDRPRQRTSTVPPAGILQLCRRGRHPRDAQEPRPHPSFPGRFASQGLWNDASNRVQTPTRGEGRRERPRGSDILPRWHRSRAC</sequence>
<feature type="region of interest" description="Disordered" evidence="1">
    <location>
        <begin position="366"/>
        <end position="495"/>
    </location>
</feature>
<feature type="compositionally biased region" description="Basic and acidic residues" evidence="1">
    <location>
        <begin position="473"/>
        <end position="482"/>
    </location>
</feature>
<name>A0AAD7IIR0_9AGAR</name>
<accession>A0AAD7IIR0</accession>
<keyword evidence="3" id="KW-1185">Reference proteome</keyword>
<proteinExistence type="predicted"/>
<dbReference type="EMBL" id="JARJLG010000110">
    <property type="protein sequence ID" value="KAJ7743960.1"/>
    <property type="molecule type" value="Genomic_DNA"/>
</dbReference>
<evidence type="ECO:0000256" key="1">
    <source>
        <dbReference type="SAM" id="MobiDB-lite"/>
    </source>
</evidence>